<evidence type="ECO:0000256" key="1">
    <source>
        <dbReference type="SAM" id="SignalP"/>
    </source>
</evidence>
<dbReference type="InterPro" id="IPR019861">
    <property type="entry name" value="PorP/SprF_Bacteroidetes"/>
</dbReference>
<keyword evidence="3" id="KW-1185">Reference proteome</keyword>
<feature type="chain" id="PRO_5045143799" evidence="1">
    <location>
        <begin position="24"/>
        <end position="323"/>
    </location>
</feature>
<reference evidence="3" key="1">
    <citation type="journal article" date="2019" name="Int. J. Syst. Evol. Microbiol.">
        <title>The Global Catalogue of Microorganisms (GCM) 10K type strain sequencing project: providing services to taxonomists for standard genome sequencing and annotation.</title>
        <authorList>
            <consortium name="The Broad Institute Genomics Platform"/>
            <consortium name="The Broad Institute Genome Sequencing Center for Infectious Disease"/>
            <person name="Wu L."/>
            <person name="Ma J."/>
        </authorList>
    </citation>
    <scope>NUCLEOTIDE SEQUENCE [LARGE SCALE GENOMIC DNA]</scope>
    <source>
        <strain evidence="3">KCTC 42217</strain>
    </source>
</reference>
<feature type="signal peptide" evidence="1">
    <location>
        <begin position="1"/>
        <end position="23"/>
    </location>
</feature>
<dbReference type="EMBL" id="JBHUHZ010000002">
    <property type="protein sequence ID" value="MFD2163544.1"/>
    <property type="molecule type" value="Genomic_DNA"/>
</dbReference>
<evidence type="ECO:0000313" key="2">
    <source>
        <dbReference type="EMBL" id="MFD2163544.1"/>
    </source>
</evidence>
<proteinExistence type="predicted"/>
<gene>
    <name evidence="2" type="ORF">ACFSJU_14135</name>
</gene>
<dbReference type="Pfam" id="PF11751">
    <property type="entry name" value="PorP_SprF"/>
    <property type="match status" value="1"/>
</dbReference>
<comment type="caution">
    <text evidence="2">The sequence shown here is derived from an EMBL/GenBank/DDBJ whole genome shotgun (WGS) entry which is preliminary data.</text>
</comment>
<dbReference type="Proteomes" id="UP001597387">
    <property type="component" value="Unassembled WGS sequence"/>
</dbReference>
<dbReference type="NCBIfam" id="TIGR03519">
    <property type="entry name" value="T9SS_PorP_fam"/>
    <property type="match status" value="1"/>
</dbReference>
<protein>
    <submittedName>
        <fullName evidence="2">Type IX secretion system membrane protein PorP/SprF</fullName>
    </submittedName>
</protein>
<sequence length="323" mass="36248">MKRLIIIITILLLALASFSQQDAQFSQYMFNGLYINPAYAGYKEQANIHSFYRSQWTGFEGAPQTMSVAGDMVLKDGNVGLGLLLSNDFTGAQSNFSAYVNYAYRIQIGESGFSRLSFGLAAGLVQHGIDGDKLSSIEYDQYVPLGKPTESFPDARFGVFYSTPNVFVGLSADNLLASYFQSENHAKNILLPKINRHYYFTAGALFKLNYDVKIKPTVLLKDDKQTFTSLDLNAFALLYDRIWIGGFYRTAVKIYDKPHLDAGLQKKNGVGVIGDFFVNENLRLGYAFDYSLSNLRNYNYGSHEISIGFALSSRRREGPKCYF</sequence>
<organism evidence="2 3">
    <name type="scientific">Paradesertivirga mongoliensis</name>
    <dbReference type="NCBI Taxonomy" id="2100740"/>
    <lineage>
        <taxon>Bacteria</taxon>
        <taxon>Pseudomonadati</taxon>
        <taxon>Bacteroidota</taxon>
        <taxon>Sphingobacteriia</taxon>
        <taxon>Sphingobacteriales</taxon>
        <taxon>Sphingobacteriaceae</taxon>
        <taxon>Paradesertivirga</taxon>
    </lineage>
</organism>
<keyword evidence="1" id="KW-0732">Signal</keyword>
<accession>A0ABW4ZNS5</accession>
<dbReference type="RefSeq" id="WP_255900706.1">
    <property type="nucleotide sequence ID" value="NZ_JAFMZO010000002.1"/>
</dbReference>
<name>A0ABW4ZNS5_9SPHI</name>
<evidence type="ECO:0000313" key="3">
    <source>
        <dbReference type="Proteomes" id="UP001597387"/>
    </source>
</evidence>